<reference evidence="2" key="1">
    <citation type="submission" date="2004-11" db="EMBL/GenBank/DDBJ databases">
        <title>The full-length cDNA sequences of Schistosoma japonicum genes.</title>
        <authorList>
            <person name="Han Z."/>
        </authorList>
    </citation>
    <scope>NUCLEOTIDE SEQUENCE</scope>
</reference>
<organism evidence="2">
    <name type="scientific">Schistosoma japonicum</name>
    <name type="common">Blood fluke</name>
    <dbReference type="NCBI Taxonomy" id="6182"/>
    <lineage>
        <taxon>Eukaryota</taxon>
        <taxon>Metazoa</taxon>
        <taxon>Spiralia</taxon>
        <taxon>Lophotrochozoa</taxon>
        <taxon>Platyhelminthes</taxon>
        <taxon>Trematoda</taxon>
        <taxon>Digenea</taxon>
        <taxon>Strigeidida</taxon>
        <taxon>Schistosomatoidea</taxon>
        <taxon>Schistosomatidae</taxon>
        <taxon>Schistosoma</taxon>
    </lineage>
</organism>
<protein>
    <submittedName>
        <fullName evidence="2">SJCHGC04171 protein</fullName>
    </submittedName>
</protein>
<proteinExistence type="evidence at transcript level"/>
<dbReference type="EMBL" id="AY813168">
    <property type="protein sequence ID" value="AAW24900.1"/>
    <property type="molecule type" value="mRNA"/>
</dbReference>
<keyword evidence="1" id="KW-1133">Transmembrane helix</keyword>
<name>Q5DH06_SCHJA</name>
<sequence>MIYCLYIPLTYILLLIPTSSLYTSCNIFLMLYCFDNFLLDYTKGHFKFISKSRFGFFFSRCTNCTTYTFISVYSSTFLLHQRSGCCFLLNLGFFYSKVC</sequence>
<reference evidence="2" key="2">
    <citation type="journal article" date="2006" name="PLoS Pathog.">
        <title>New perspectives on host-parasite interplay by comparative transcriptomic and proteomic analyses of Schistosoma japonicum.</title>
        <authorList>
            <person name="Liu F."/>
            <person name="Lu J."/>
            <person name="Hu W."/>
            <person name="Wang S.Y."/>
            <person name="Cui S.J."/>
            <person name="Chi M."/>
            <person name="Yan Q."/>
            <person name="Wang X.R."/>
            <person name="Song H.D."/>
            <person name="Xu X.N."/>
            <person name="Wang J.J."/>
            <person name="Zhang X.L."/>
            <person name="Zhang X."/>
            <person name="Wang Z.Q."/>
            <person name="Xue C.L."/>
            <person name="Brindley P.J."/>
            <person name="McManus D.P."/>
            <person name="Yang P.Y."/>
            <person name="Feng Z."/>
            <person name="Chen Z."/>
            <person name="Han Z.G."/>
        </authorList>
    </citation>
    <scope>NUCLEOTIDE SEQUENCE</scope>
</reference>
<accession>Q5DH06</accession>
<dbReference type="AlphaFoldDB" id="Q5DH06"/>
<keyword evidence="1" id="KW-0472">Membrane</keyword>
<evidence type="ECO:0000313" key="2">
    <source>
        <dbReference type="EMBL" id="AAW24900.1"/>
    </source>
</evidence>
<evidence type="ECO:0000256" key="1">
    <source>
        <dbReference type="SAM" id="Phobius"/>
    </source>
</evidence>
<feature type="transmembrane region" description="Helical" evidence="1">
    <location>
        <begin position="12"/>
        <end position="34"/>
    </location>
</feature>
<keyword evidence="1" id="KW-0812">Transmembrane</keyword>